<reference evidence="1 2" key="1">
    <citation type="journal article" date="2023" name="Arcadia Sci">
        <title>De novo assembly of a long-read Amblyomma americanum tick genome.</title>
        <authorList>
            <person name="Chou S."/>
            <person name="Poskanzer K.E."/>
            <person name="Rollins M."/>
            <person name="Thuy-Boun P.S."/>
        </authorList>
    </citation>
    <scope>NUCLEOTIDE SEQUENCE [LARGE SCALE GENOMIC DNA]</scope>
    <source>
        <strain evidence="1">F_SG_1</strain>
        <tissue evidence="1">Salivary glands</tissue>
    </source>
</reference>
<organism evidence="1 2">
    <name type="scientific">Amblyomma americanum</name>
    <name type="common">Lone star tick</name>
    <dbReference type="NCBI Taxonomy" id="6943"/>
    <lineage>
        <taxon>Eukaryota</taxon>
        <taxon>Metazoa</taxon>
        <taxon>Ecdysozoa</taxon>
        <taxon>Arthropoda</taxon>
        <taxon>Chelicerata</taxon>
        <taxon>Arachnida</taxon>
        <taxon>Acari</taxon>
        <taxon>Parasitiformes</taxon>
        <taxon>Ixodida</taxon>
        <taxon>Ixodoidea</taxon>
        <taxon>Ixodidae</taxon>
        <taxon>Amblyomminae</taxon>
        <taxon>Amblyomma</taxon>
    </lineage>
</organism>
<evidence type="ECO:0000313" key="1">
    <source>
        <dbReference type="EMBL" id="KAK8779239.1"/>
    </source>
</evidence>
<protein>
    <submittedName>
        <fullName evidence="1">Uncharacterized protein</fullName>
    </submittedName>
</protein>
<comment type="caution">
    <text evidence="1">The sequence shown here is derived from an EMBL/GenBank/DDBJ whole genome shotgun (WGS) entry which is preliminary data.</text>
</comment>
<name>A0AAQ4EWU4_AMBAM</name>
<evidence type="ECO:0000313" key="2">
    <source>
        <dbReference type="Proteomes" id="UP001321473"/>
    </source>
</evidence>
<dbReference type="Proteomes" id="UP001321473">
    <property type="component" value="Unassembled WGS sequence"/>
</dbReference>
<dbReference type="EMBL" id="JARKHS020010007">
    <property type="protein sequence ID" value="KAK8779239.1"/>
    <property type="molecule type" value="Genomic_DNA"/>
</dbReference>
<gene>
    <name evidence="1" type="ORF">V5799_019419</name>
</gene>
<accession>A0AAQ4EWU4</accession>
<proteinExistence type="predicted"/>
<dbReference type="AlphaFoldDB" id="A0AAQ4EWU4"/>
<sequence length="109" mass="12123">MRPSFGMGFIMRCRSRWWRWRSAAVRSSWAGSVRRVRQSLCRHRSGCQSSRGPVSVRVRAFALVPLPEASAEGAAPKVCRRDLGVCFLVCLEVDSTSNKLGDSVKQIGP</sequence>
<keyword evidence="2" id="KW-1185">Reference proteome</keyword>